<dbReference type="Pfam" id="PF00392">
    <property type="entry name" value="GntR"/>
    <property type="match status" value="1"/>
</dbReference>
<dbReference type="Pfam" id="PF07702">
    <property type="entry name" value="UTRA"/>
    <property type="match status" value="1"/>
</dbReference>
<evidence type="ECO:0000256" key="2">
    <source>
        <dbReference type="ARBA" id="ARBA00023015"/>
    </source>
</evidence>
<evidence type="ECO:0000313" key="7">
    <source>
        <dbReference type="Proteomes" id="UP000014113"/>
    </source>
</evidence>
<dbReference type="Proteomes" id="UP000014113">
    <property type="component" value="Unassembled WGS sequence"/>
</dbReference>
<evidence type="ECO:0000256" key="1">
    <source>
        <dbReference type="ARBA" id="ARBA00022491"/>
    </source>
</evidence>
<dbReference type="PANTHER" id="PTHR44846:SF5">
    <property type="entry name" value="HTH-TYPE TRANSCRIPTIONAL REGULATOR GMUR"/>
    <property type="match status" value="1"/>
</dbReference>
<evidence type="ECO:0000259" key="5">
    <source>
        <dbReference type="PROSITE" id="PS50949"/>
    </source>
</evidence>
<evidence type="ECO:0000256" key="3">
    <source>
        <dbReference type="ARBA" id="ARBA00023125"/>
    </source>
</evidence>
<dbReference type="Gene3D" id="3.40.1410.10">
    <property type="entry name" value="Chorismate lyase-like"/>
    <property type="match status" value="1"/>
</dbReference>
<comment type="caution">
    <text evidence="6">The sequence shown here is derived from an EMBL/GenBank/DDBJ whole genome shotgun (WGS) entry which is preliminary data.</text>
</comment>
<dbReference type="EMBL" id="ASWJ01000004">
    <property type="protein sequence ID" value="EOW84668.1"/>
    <property type="molecule type" value="Genomic_DNA"/>
</dbReference>
<dbReference type="GO" id="GO:0045892">
    <property type="term" value="P:negative regulation of DNA-templated transcription"/>
    <property type="evidence" value="ECO:0007669"/>
    <property type="project" value="TreeGrafter"/>
</dbReference>
<dbReference type="PRINTS" id="PR00035">
    <property type="entry name" value="HTHGNTR"/>
</dbReference>
<dbReference type="SMART" id="SM00866">
    <property type="entry name" value="UTRA"/>
    <property type="match status" value="1"/>
</dbReference>
<dbReference type="GO" id="GO:0003700">
    <property type="term" value="F:DNA-binding transcription factor activity"/>
    <property type="evidence" value="ECO:0007669"/>
    <property type="project" value="InterPro"/>
</dbReference>
<dbReference type="PANTHER" id="PTHR44846">
    <property type="entry name" value="MANNOSYL-D-GLYCERATE TRANSPORT/METABOLISM SYSTEM REPRESSOR MNGR-RELATED"/>
    <property type="match status" value="1"/>
</dbReference>
<dbReference type="AlphaFoldDB" id="S0KU42"/>
<dbReference type="InterPro" id="IPR036390">
    <property type="entry name" value="WH_DNA-bd_sf"/>
</dbReference>
<evidence type="ECO:0000256" key="4">
    <source>
        <dbReference type="ARBA" id="ARBA00023163"/>
    </source>
</evidence>
<dbReference type="SUPFAM" id="SSF46785">
    <property type="entry name" value="Winged helix' DNA-binding domain"/>
    <property type="match status" value="1"/>
</dbReference>
<dbReference type="PATRIC" id="fig|1121865.3.peg.560"/>
<organism evidence="6 7">
    <name type="scientific">Enterococcus columbae DSM 7374 = ATCC 51263</name>
    <dbReference type="NCBI Taxonomy" id="1121865"/>
    <lineage>
        <taxon>Bacteria</taxon>
        <taxon>Bacillati</taxon>
        <taxon>Bacillota</taxon>
        <taxon>Bacilli</taxon>
        <taxon>Lactobacillales</taxon>
        <taxon>Enterococcaceae</taxon>
        <taxon>Enterococcus</taxon>
    </lineage>
</organism>
<dbReference type="STRING" id="1121865.OMW_00566"/>
<dbReference type="FunFam" id="3.40.1410.10:FF:000008">
    <property type="entry name" value="Transcriptional regulator, GntR family"/>
    <property type="match status" value="1"/>
</dbReference>
<protein>
    <recommendedName>
        <fullName evidence="5">HTH gntR-type domain-containing protein</fullName>
    </recommendedName>
</protein>
<dbReference type="InterPro" id="IPR028978">
    <property type="entry name" value="Chorismate_lyase_/UTRA_dom_sf"/>
</dbReference>
<dbReference type="InterPro" id="IPR050679">
    <property type="entry name" value="Bact_HTH_transcr_reg"/>
</dbReference>
<dbReference type="PROSITE" id="PS50949">
    <property type="entry name" value="HTH_GNTR"/>
    <property type="match status" value="1"/>
</dbReference>
<gene>
    <name evidence="6" type="ORF">I568_01164</name>
</gene>
<feature type="domain" description="HTH gntR-type" evidence="5">
    <location>
        <begin position="4"/>
        <end position="72"/>
    </location>
</feature>
<keyword evidence="7" id="KW-1185">Reference proteome</keyword>
<dbReference type="SUPFAM" id="SSF64288">
    <property type="entry name" value="Chorismate lyase-like"/>
    <property type="match status" value="1"/>
</dbReference>
<evidence type="ECO:0000313" key="6">
    <source>
        <dbReference type="EMBL" id="EOW84668.1"/>
    </source>
</evidence>
<dbReference type="Gene3D" id="1.10.10.10">
    <property type="entry name" value="Winged helix-like DNA-binding domain superfamily/Winged helix DNA-binding domain"/>
    <property type="match status" value="1"/>
</dbReference>
<dbReference type="InterPro" id="IPR000524">
    <property type="entry name" value="Tscrpt_reg_HTH_GntR"/>
</dbReference>
<reference evidence="6 7" key="1">
    <citation type="submission" date="2013-03" db="EMBL/GenBank/DDBJ databases">
        <title>The Genome Sequence of Enterococcus columbae ATCC_51263 (PacBio/Illumina hybrid assembly).</title>
        <authorList>
            <consortium name="The Broad Institute Genomics Platform"/>
            <consortium name="The Broad Institute Genome Sequencing Center for Infectious Disease"/>
            <person name="Earl A."/>
            <person name="Russ C."/>
            <person name="Gilmore M."/>
            <person name="Surin D."/>
            <person name="Walker B."/>
            <person name="Young S."/>
            <person name="Zeng Q."/>
            <person name="Gargeya S."/>
            <person name="Fitzgerald M."/>
            <person name="Haas B."/>
            <person name="Abouelleil A."/>
            <person name="Allen A.W."/>
            <person name="Alvarado L."/>
            <person name="Arachchi H.M."/>
            <person name="Berlin A.M."/>
            <person name="Chapman S.B."/>
            <person name="Gainer-Dewar J."/>
            <person name="Goldberg J."/>
            <person name="Griggs A."/>
            <person name="Gujja S."/>
            <person name="Hansen M."/>
            <person name="Howarth C."/>
            <person name="Imamovic A."/>
            <person name="Ireland A."/>
            <person name="Larimer J."/>
            <person name="McCowan C."/>
            <person name="Murphy C."/>
            <person name="Pearson M."/>
            <person name="Poon T.W."/>
            <person name="Priest M."/>
            <person name="Roberts A."/>
            <person name="Saif S."/>
            <person name="Shea T."/>
            <person name="Sisk P."/>
            <person name="Sykes S."/>
            <person name="Wortman J."/>
            <person name="Nusbaum C."/>
            <person name="Birren B."/>
        </authorList>
    </citation>
    <scope>NUCLEOTIDE SEQUENCE [LARGE SCALE GENOMIC DNA]</scope>
    <source>
        <strain evidence="6 7">ATCC 51263</strain>
    </source>
</reference>
<accession>S0KU42</accession>
<proteinExistence type="predicted"/>
<keyword evidence="4" id="KW-0804">Transcription</keyword>
<name>S0KU42_9ENTE</name>
<keyword evidence="3" id="KW-0238">DNA-binding</keyword>
<keyword evidence="1" id="KW-0678">Repressor</keyword>
<dbReference type="InterPro" id="IPR011663">
    <property type="entry name" value="UTRA"/>
</dbReference>
<keyword evidence="2" id="KW-0805">Transcription regulation</keyword>
<dbReference type="OrthoDB" id="9815017at2"/>
<dbReference type="CDD" id="cd07377">
    <property type="entry name" value="WHTH_GntR"/>
    <property type="match status" value="1"/>
</dbReference>
<dbReference type="SMART" id="SM00345">
    <property type="entry name" value="HTH_GNTR"/>
    <property type="match status" value="1"/>
</dbReference>
<dbReference type="GO" id="GO:0003677">
    <property type="term" value="F:DNA binding"/>
    <property type="evidence" value="ECO:0007669"/>
    <property type="project" value="UniProtKB-KW"/>
</dbReference>
<dbReference type="InterPro" id="IPR036388">
    <property type="entry name" value="WH-like_DNA-bd_sf"/>
</dbReference>
<dbReference type="RefSeq" id="WP_016182729.1">
    <property type="nucleotide sequence ID" value="NZ_JXKI01000014.1"/>
</dbReference>
<dbReference type="eggNOG" id="COG2188">
    <property type="taxonomic scope" value="Bacteria"/>
</dbReference>
<sequence>MKKTGIYQKIADDLIDRIKNGEFRTGEQLPKQIDLAKYYDTSRLTIQKAIQILISKGYVYAKKGYGTFVKGEKIKNNVLYQYDINDSTGFTEKFSSLFTIQSKIISFDTRAADEKECEKLDLKIGSTIYDIIRIRYLDNQPFRLEYTIIPATVIKNLTQELMEQSLYSYITDELKLKIGSAFRQIRADKADHYDCAYLDCVEADPILEVEQVVSLKDGRPFEFTQIRYRYDKGYIISNHIL</sequence>